<dbReference type="GeneID" id="35592989"/>
<dbReference type="OrthoDB" id="205136at2157"/>
<dbReference type="KEGG" id="srub:C2R22_12820"/>
<evidence type="ECO:0000256" key="1">
    <source>
        <dbReference type="SAM" id="Phobius"/>
    </source>
</evidence>
<keyword evidence="1" id="KW-1133">Transmembrane helix</keyword>
<evidence type="ECO:0000313" key="2">
    <source>
        <dbReference type="EMBL" id="AUV82415.1"/>
    </source>
</evidence>
<name>A0A2I8VKJ6_9EURY</name>
<organism evidence="2 3">
    <name type="scientific">Salinigranum rubrum</name>
    <dbReference type="NCBI Taxonomy" id="755307"/>
    <lineage>
        <taxon>Archaea</taxon>
        <taxon>Methanobacteriati</taxon>
        <taxon>Methanobacteriota</taxon>
        <taxon>Stenosarchaea group</taxon>
        <taxon>Halobacteria</taxon>
        <taxon>Halobacteriales</taxon>
        <taxon>Haloferacaceae</taxon>
        <taxon>Salinigranum</taxon>
    </lineage>
</organism>
<gene>
    <name evidence="2" type="ORF">C2R22_12820</name>
</gene>
<sequence length="99" mass="10274">MDLGIVFRLLVAAFCIVAPSLLFIGFVRVLDRMRDDALVDRIMERVDEQPSGAPGPAAVLTGGAVSGSSKSDLVTCSSCGLPNHGFAGYCGNCLAKLDG</sequence>
<reference evidence="2 3" key="1">
    <citation type="submission" date="2018-01" db="EMBL/GenBank/DDBJ databases">
        <title>Complete genome sequence of Salinigranum rubrum GX10T, an extremely halophilic archaeon isolated from a marine solar saltern.</title>
        <authorList>
            <person name="Han S."/>
        </authorList>
    </citation>
    <scope>NUCLEOTIDE SEQUENCE [LARGE SCALE GENOMIC DNA]</scope>
    <source>
        <strain evidence="2 3">GX10</strain>
    </source>
</reference>
<accession>A0A2I8VKJ6</accession>
<dbReference type="RefSeq" id="WP_103426104.1">
    <property type="nucleotide sequence ID" value="NZ_CP026309.1"/>
</dbReference>
<keyword evidence="3" id="KW-1185">Reference proteome</keyword>
<dbReference type="AlphaFoldDB" id="A0A2I8VKJ6"/>
<evidence type="ECO:0000313" key="3">
    <source>
        <dbReference type="Proteomes" id="UP000236584"/>
    </source>
</evidence>
<protein>
    <recommendedName>
        <fullName evidence="4">Zinc ribbon domain-containing protein</fullName>
    </recommendedName>
</protein>
<feature type="transmembrane region" description="Helical" evidence="1">
    <location>
        <begin position="6"/>
        <end position="27"/>
    </location>
</feature>
<evidence type="ECO:0008006" key="4">
    <source>
        <dbReference type="Google" id="ProtNLM"/>
    </source>
</evidence>
<dbReference type="Proteomes" id="UP000236584">
    <property type="component" value="Chromosome"/>
</dbReference>
<keyword evidence="1" id="KW-0472">Membrane</keyword>
<dbReference type="EMBL" id="CP026309">
    <property type="protein sequence ID" value="AUV82415.1"/>
    <property type="molecule type" value="Genomic_DNA"/>
</dbReference>
<proteinExistence type="predicted"/>
<keyword evidence="1" id="KW-0812">Transmembrane</keyword>